<dbReference type="Gene3D" id="3.40.50.11860">
    <property type="entry name" value="Diphthamide synthesis DPH1/DPH2 domain 3"/>
    <property type="match status" value="1"/>
</dbReference>
<evidence type="ECO:0000256" key="4">
    <source>
        <dbReference type="ARBA" id="ARBA00012221"/>
    </source>
</evidence>
<dbReference type="GO" id="GO:0090560">
    <property type="term" value="F:2-(3-amino-3-carboxypropyl)histidine synthase activity"/>
    <property type="evidence" value="ECO:0007669"/>
    <property type="project" value="UniProtKB-EC"/>
</dbReference>
<evidence type="ECO:0000256" key="10">
    <source>
        <dbReference type="ARBA" id="ARBA00023014"/>
    </source>
</evidence>
<evidence type="ECO:0000256" key="15">
    <source>
        <dbReference type="SAM" id="MobiDB-lite"/>
    </source>
</evidence>
<evidence type="ECO:0000313" key="17">
    <source>
        <dbReference type="Proteomes" id="UP000225706"/>
    </source>
</evidence>
<keyword evidence="10" id="KW-0411">Iron-sulfur</keyword>
<evidence type="ECO:0000256" key="7">
    <source>
        <dbReference type="ARBA" id="ARBA00022691"/>
    </source>
</evidence>
<protein>
    <recommendedName>
        <fullName evidence="5">2-(3-amino-3-carboxypropyl)histidine synthase subunit 1</fullName>
        <ecNumber evidence="4">2.5.1.108</ecNumber>
    </recommendedName>
    <alternativeName>
        <fullName evidence="12">Diphthamide biosynthesis protein 1</fullName>
    </alternativeName>
    <alternativeName>
        <fullName evidence="13">Diphtheria toxin resistance protein 1</fullName>
    </alternativeName>
    <alternativeName>
        <fullName evidence="11">S-adenosyl-L-methionine:L-histidine 3-amino-3-carboxypropyltransferase 1</fullName>
    </alternativeName>
</protein>
<dbReference type="GO" id="GO:0017183">
    <property type="term" value="P:protein histidyl modification to diphthamide"/>
    <property type="evidence" value="ECO:0007669"/>
    <property type="project" value="UniProtKB-UniPathway"/>
</dbReference>
<evidence type="ECO:0000256" key="11">
    <source>
        <dbReference type="ARBA" id="ARBA00031690"/>
    </source>
</evidence>
<keyword evidence="9" id="KW-0408">Iron</keyword>
<dbReference type="NCBIfam" id="TIGR00322">
    <property type="entry name" value="diphth2_R"/>
    <property type="match status" value="1"/>
</dbReference>
<evidence type="ECO:0000256" key="8">
    <source>
        <dbReference type="ARBA" id="ARBA00022723"/>
    </source>
</evidence>
<dbReference type="OrthoDB" id="1649088at2759"/>
<dbReference type="PANTHER" id="PTHR10762">
    <property type="entry name" value="DIPHTHAMIDE BIOSYNTHESIS PROTEIN"/>
    <property type="match status" value="1"/>
</dbReference>
<sequence length="478" mass="53818">MAEASEGDTLEKKSGCTRVSAKNNTRRRFVGTKSNAGQTTDKLTEIGANKRRVVRQIPDEILNNPELQNAVRQLPPNYNFEIFKTVWRIKEINAKRVALQFPEGLLLFACTIADILERFTGCDTVIMGDVTYGACCVDDFTARALGCDLMVHYGHSCLIPIDSTKGIKMLYVFVDIKLDATHFVDTVRHNFETGKSLAIVSTIQFVTTLQAVYQDLCKDYQVEIPQCKPLSPGEILGCTAPRIKDKDAFIYLGDGRFHLEAVMIANPSIPAYRYDPYSKVFSREYYDIDAMFQARKDAISTASRAKKFGLILSTLGRQGSPKVLENLEQRLSKAGLEYVIVLMSEIFPGKLGLFEDVGAWVQVACPRLSIDWGYAFPKPLLSPYEASVVLEQIEWQENYPMDFYANTSLGPWTVNNERNRQIPVSIRKKNLHTEKLSAENVSLNVESKEGCDGQPKECCGKCYHEKLLKLQEDKTNPQ</sequence>
<comment type="cofactor">
    <cofactor evidence="1">
        <name>[4Fe-4S] cluster</name>
        <dbReference type="ChEBI" id="CHEBI:49883"/>
    </cofactor>
</comment>
<evidence type="ECO:0000256" key="3">
    <source>
        <dbReference type="ARBA" id="ARBA00010173"/>
    </source>
</evidence>
<proteinExistence type="inferred from homology"/>
<dbReference type="Pfam" id="PF01866">
    <property type="entry name" value="Diphthamide_syn"/>
    <property type="match status" value="1"/>
</dbReference>
<dbReference type="SFLD" id="SFLDS00032">
    <property type="entry name" value="Radical_SAM_3-amino-3-carboxyp"/>
    <property type="match status" value="1"/>
</dbReference>
<evidence type="ECO:0000256" key="5">
    <source>
        <dbReference type="ARBA" id="ARBA00021915"/>
    </source>
</evidence>
<dbReference type="STRING" id="50429.A0A2B4SRN7"/>
<dbReference type="AlphaFoldDB" id="A0A2B4SRN7"/>
<keyword evidence="8" id="KW-0479">Metal-binding</keyword>
<dbReference type="InterPro" id="IPR042264">
    <property type="entry name" value="DPH1/DPH2_2"/>
</dbReference>
<reference evidence="17" key="1">
    <citation type="journal article" date="2017" name="bioRxiv">
        <title>Comparative analysis of the genomes of Stylophora pistillata and Acropora digitifera provides evidence for extensive differences between species of corals.</title>
        <authorList>
            <person name="Voolstra C.R."/>
            <person name="Li Y."/>
            <person name="Liew Y.J."/>
            <person name="Baumgarten S."/>
            <person name="Zoccola D."/>
            <person name="Flot J.-F."/>
            <person name="Tambutte S."/>
            <person name="Allemand D."/>
            <person name="Aranda M."/>
        </authorList>
    </citation>
    <scope>NUCLEOTIDE SEQUENCE [LARGE SCALE GENOMIC DNA]</scope>
</reference>
<organism evidence="16 17">
    <name type="scientific">Stylophora pistillata</name>
    <name type="common">Smooth cauliflower coral</name>
    <dbReference type="NCBI Taxonomy" id="50429"/>
    <lineage>
        <taxon>Eukaryota</taxon>
        <taxon>Metazoa</taxon>
        <taxon>Cnidaria</taxon>
        <taxon>Anthozoa</taxon>
        <taxon>Hexacorallia</taxon>
        <taxon>Scleractinia</taxon>
        <taxon>Astrocoeniina</taxon>
        <taxon>Pocilloporidae</taxon>
        <taxon>Stylophora</taxon>
    </lineage>
</organism>
<keyword evidence="17" id="KW-1185">Reference proteome</keyword>
<comment type="caution">
    <text evidence="16">The sequence shown here is derived from an EMBL/GenBank/DDBJ whole genome shotgun (WGS) entry which is preliminary data.</text>
</comment>
<evidence type="ECO:0000256" key="2">
    <source>
        <dbReference type="ARBA" id="ARBA00005156"/>
    </source>
</evidence>
<dbReference type="GO" id="GO:0051536">
    <property type="term" value="F:iron-sulfur cluster binding"/>
    <property type="evidence" value="ECO:0007669"/>
    <property type="project" value="UniProtKB-KW"/>
</dbReference>
<dbReference type="PANTHER" id="PTHR10762:SF1">
    <property type="entry name" value="2-(3-AMINO-3-CARBOXYPROPYL)HISTIDINE SYNTHASE SUBUNIT 1"/>
    <property type="match status" value="1"/>
</dbReference>
<dbReference type="UniPathway" id="UPA00559"/>
<evidence type="ECO:0000256" key="6">
    <source>
        <dbReference type="ARBA" id="ARBA00022679"/>
    </source>
</evidence>
<dbReference type="FunFam" id="3.40.50.11840:FF:000001">
    <property type="entry name" value="2-(3-amino-3-carboxypropyl)histidine synthase subunit 1"/>
    <property type="match status" value="1"/>
</dbReference>
<dbReference type="InterPro" id="IPR016435">
    <property type="entry name" value="DPH1/DPH2"/>
</dbReference>
<keyword evidence="7" id="KW-0949">S-adenosyl-L-methionine</keyword>
<keyword evidence="6" id="KW-0808">Transferase</keyword>
<dbReference type="InterPro" id="IPR042263">
    <property type="entry name" value="DPH1/DPH2_1"/>
</dbReference>
<gene>
    <name evidence="16" type="primary">dph1</name>
    <name evidence="16" type="ORF">AWC38_SpisGene3495</name>
</gene>
<dbReference type="Gene3D" id="3.40.50.11840">
    <property type="entry name" value="Diphthamide synthesis DPH1/DPH2 domain 1"/>
    <property type="match status" value="1"/>
</dbReference>
<accession>A0A2B4SRN7</accession>
<dbReference type="Proteomes" id="UP000225706">
    <property type="component" value="Unassembled WGS sequence"/>
</dbReference>
<evidence type="ECO:0000256" key="9">
    <source>
        <dbReference type="ARBA" id="ARBA00023004"/>
    </source>
</evidence>
<evidence type="ECO:0000256" key="14">
    <source>
        <dbReference type="ARBA" id="ARBA00048403"/>
    </source>
</evidence>
<comment type="similarity">
    <text evidence="3">Belongs to the DPH1/DPH2 family. DPH1 subfamily.</text>
</comment>
<comment type="pathway">
    <text evidence="2">Protein modification; peptidyl-diphthamide biosynthesis.</text>
</comment>
<dbReference type="GO" id="GO:0046872">
    <property type="term" value="F:metal ion binding"/>
    <property type="evidence" value="ECO:0007669"/>
    <property type="project" value="UniProtKB-KW"/>
</dbReference>
<name>A0A2B4SRN7_STYPI</name>
<feature type="region of interest" description="Disordered" evidence="15">
    <location>
        <begin position="1"/>
        <end position="21"/>
    </location>
</feature>
<dbReference type="EC" id="2.5.1.108" evidence="4"/>
<dbReference type="FunFam" id="3.40.50.11860:FF:000002">
    <property type="entry name" value="2-(3-amino-3-carboxypropyl)histidine synthase subunit 1"/>
    <property type="match status" value="1"/>
</dbReference>
<dbReference type="EMBL" id="LSMT01000032">
    <property type="protein sequence ID" value="PFX31743.1"/>
    <property type="molecule type" value="Genomic_DNA"/>
</dbReference>
<dbReference type="FunFam" id="3.40.50.11850:FF:000001">
    <property type="entry name" value="2-(3-amino-3-carboxypropyl)histidine synthase subunit 1"/>
    <property type="match status" value="1"/>
</dbReference>
<evidence type="ECO:0000256" key="12">
    <source>
        <dbReference type="ARBA" id="ARBA00032574"/>
    </source>
</evidence>
<dbReference type="Gene3D" id="3.40.50.11850">
    <property type="entry name" value="Diphthamide synthesis DPH1/DPH2 domain 2"/>
    <property type="match status" value="1"/>
</dbReference>
<evidence type="ECO:0000256" key="13">
    <source>
        <dbReference type="ARBA" id="ARBA00032789"/>
    </source>
</evidence>
<dbReference type="InterPro" id="IPR042265">
    <property type="entry name" value="DPH1/DPH2_3"/>
</dbReference>
<evidence type="ECO:0000256" key="1">
    <source>
        <dbReference type="ARBA" id="ARBA00001966"/>
    </source>
</evidence>
<evidence type="ECO:0000313" key="16">
    <source>
        <dbReference type="EMBL" id="PFX31743.1"/>
    </source>
</evidence>
<comment type="catalytic activity">
    <reaction evidence="14">
        <text>L-histidyl-[translation elongation factor 2] + S-adenosyl-L-methionine = 2-[(3S)-amino-3-carboxypropyl]-L-histidyl-[translation elongation factor 2] + S-methyl-5'-thioadenosine + H(+)</text>
        <dbReference type="Rhea" id="RHEA:36783"/>
        <dbReference type="Rhea" id="RHEA-COMP:9748"/>
        <dbReference type="Rhea" id="RHEA-COMP:9749"/>
        <dbReference type="ChEBI" id="CHEBI:15378"/>
        <dbReference type="ChEBI" id="CHEBI:17509"/>
        <dbReference type="ChEBI" id="CHEBI:29979"/>
        <dbReference type="ChEBI" id="CHEBI:59789"/>
        <dbReference type="ChEBI" id="CHEBI:73995"/>
        <dbReference type="EC" id="2.5.1.108"/>
    </reaction>
</comment>